<dbReference type="Pfam" id="PF04542">
    <property type="entry name" value="Sigma70_r2"/>
    <property type="match status" value="1"/>
</dbReference>
<dbReference type="GO" id="GO:0016987">
    <property type="term" value="F:sigma factor activity"/>
    <property type="evidence" value="ECO:0007669"/>
    <property type="project" value="InterPro"/>
</dbReference>
<sequence>MDMDTQTATPLDDFVRLRPRLFGIAYRMLGVRADAEDIVQEAWLRWQNGGSLEARTPEAWLVTVVTRLSIDRLRGALTERERYVGPWLPEPLVEDTAASPESALEAAGDLSTAFLLMLERLAPEERAVFLLHQVFDFDYAEVAAMVGKTEAACRKVLQRARERVRAERPRFAVNRELHLELLGRFVQAARSTDPAQVQALLAADATFTGDGGGKVKTTVRQVVGADRVGRLVAGIERKWSNADTRHDIITVNGAPGVLTWRNGMPDAITSIHIEDGRIAAIYVVRNPDKLGGLAGLRA</sequence>
<feature type="domain" description="RNA polymerase sigma factor 70 region 4 type 2" evidence="3">
    <location>
        <begin position="113"/>
        <end position="163"/>
    </location>
</feature>
<evidence type="ECO:0000313" key="5">
    <source>
        <dbReference type="Proteomes" id="UP000443353"/>
    </source>
</evidence>
<dbReference type="PANTHER" id="PTHR30173:SF36">
    <property type="entry name" value="ECF RNA POLYMERASE SIGMA FACTOR SIGJ"/>
    <property type="match status" value="1"/>
</dbReference>
<gene>
    <name evidence="4" type="ORF">GPY61_27520</name>
</gene>
<dbReference type="NCBIfam" id="TIGR02937">
    <property type="entry name" value="sigma70-ECF"/>
    <property type="match status" value="1"/>
</dbReference>
<dbReference type="Pfam" id="PF08281">
    <property type="entry name" value="Sigma70_r4_2"/>
    <property type="match status" value="1"/>
</dbReference>
<dbReference type="InterPro" id="IPR036388">
    <property type="entry name" value="WH-like_DNA-bd_sf"/>
</dbReference>
<accession>A0A7X3G4S9</accession>
<feature type="domain" description="RNA polymerase sigma-70 region 2" evidence="2">
    <location>
        <begin position="16"/>
        <end position="75"/>
    </location>
</feature>
<dbReference type="InterPro" id="IPR013249">
    <property type="entry name" value="RNA_pol_sigma70_r4_t2"/>
</dbReference>
<comment type="subunit">
    <text evidence="1">Interacts transiently with the RNA polymerase catalytic core formed by RpoA, RpoB, RpoC and RpoZ (2 alpha, 1 beta, 1 beta' and 1 omega subunit) to form the RNA polymerase holoenzyme that can initiate transcription.</text>
</comment>
<dbReference type="SUPFAM" id="SSF88946">
    <property type="entry name" value="Sigma2 domain of RNA polymerase sigma factors"/>
    <property type="match status" value="1"/>
</dbReference>
<dbReference type="GO" id="GO:0003677">
    <property type="term" value="F:DNA binding"/>
    <property type="evidence" value="ECO:0007669"/>
    <property type="project" value="InterPro"/>
</dbReference>
<comment type="caution">
    <text evidence="4">The sequence shown here is derived from an EMBL/GenBank/DDBJ whole genome shotgun (WGS) entry which is preliminary data.</text>
</comment>
<reference evidence="4 5" key="1">
    <citation type="submission" date="2019-12" db="EMBL/GenBank/DDBJ databases">
        <authorList>
            <person name="Li C."/>
            <person name="Zhao J."/>
        </authorList>
    </citation>
    <scope>NUCLEOTIDE SEQUENCE [LARGE SCALE GENOMIC DNA]</scope>
    <source>
        <strain evidence="4 5">NEAU-DD11</strain>
    </source>
</reference>
<dbReference type="InterPro" id="IPR014284">
    <property type="entry name" value="RNA_pol_sigma-70_dom"/>
</dbReference>
<dbReference type="Gene3D" id="1.10.1740.10">
    <property type="match status" value="1"/>
</dbReference>
<dbReference type="SUPFAM" id="SSF54427">
    <property type="entry name" value="NTF2-like"/>
    <property type="match status" value="1"/>
</dbReference>
<dbReference type="PANTHER" id="PTHR30173">
    <property type="entry name" value="SIGMA 19 FACTOR"/>
    <property type="match status" value="1"/>
</dbReference>
<organism evidence="4 5">
    <name type="scientific">Massilia cellulosiltytica</name>
    <dbReference type="NCBI Taxonomy" id="2683234"/>
    <lineage>
        <taxon>Bacteria</taxon>
        <taxon>Pseudomonadati</taxon>
        <taxon>Pseudomonadota</taxon>
        <taxon>Betaproteobacteria</taxon>
        <taxon>Burkholderiales</taxon>
        <taxon>Oxalobacteraceae</taxon>
        <taxon>Telluria group</taxon>
        <taxon>Massilia</taxon>
    </lineage>
</organism>
<protein>
    <submittedName>
        <fullName evidence="4">RNA polymerase sigma-70 factor</fullName>
    </submittedName>
</protein>
<evidence type="ECO:0000259" key="3">
    <source>
        <dbReference type="Pfam" id="PF08281"/>
    </source>
</evidence>
<name>A0A7X3G4S9_9BURK</name>
<evidence type="ECO:0000259" key="2">
    <source>
        <dbReference type="Pfam" id="PF04542"/>
    </source>
</evidence>
<dbReference type="InterPro" id="IPR013324">
    <property type="entry name" value="RNA_pol_sigma_r3/r4-like"/>
</dbReference>
<dbReference type="GO" id="GO:0006352">
    <property type="term" value="P:DNA-templated transcription initiation"/>
    <property type="evidence" value="ECO:0007669"/>
    <property type="project" value="InterPro"/>
</dbReference>
<keyword evidence="5" id="KW-1185">Reference proteome</keyword>
<dbReference type="InterPro" id="IPR032710">
    <property type="entry name" value="NTF2-like_dom_sf"/>
</dbReference>
<dbReference type="InterPro" id="IPR007627">
    <property type="entry name" value="RNA_pol_sigma70_r2"/>
</dbReference>
<dbReference type="NCBIfam" id="NF007214">
    <property type="entry name" value="PRK09636.1"/>
    <property type="match status" value="1"/>
</dbReference>
<dbReference type="AlphaFoldDB" id="A0A7X3G4S9"/>
<dbReference type="InterPro" id="IPR013325">
    <property type="entry name" value="RNA_pol_sigma_r2"/>
</dbReference>
<dbReference type="Proteomes" id="UP000443353">
    <property type="component" value="Unassembled WGS sequence"/>
</dbReference>
<evidence type="ECO:0000313" key="4">
    <source>
        <dbReference type="EMBL" id="MVW63682.1"/>
    </source>
</evidence>
<dbReference type="NCBIfam" id="TIGR02957">
    <property type="entry name" value="SigX4"/>
    <property type="match status" value="1"/>
</dbReference>
<dbReference type="EMBL" id="WSES01000009">
    <property type="protein sequence ID" value="MVW63682.1"/>
    <property type="molecule type" value="Genomic_DNA"/>
</dbReference>
<dbReference type="SUPFAM" id="SSF88659">
    <property type="entry name" value="Sigma3 and sigma4 domains of RNA polymerase sigma factors"/>
    <property type="match status" value="1"/>
</dbReference>
<dbReference type="InterPro" id="IPR014303">
    <property type="entry name" value="RNA_pol_sigma-70_ECF"/>
</dbReference>
<dbReference type="InterPro" id="IPR052704">
    <property type="entry name" value="ECF_Sigma-70_Domain"/>
</dbReference>
<dbReference type="Gene3D" id="1.10.10.10">
    <property type="entry name" value="Winged helix-like DNA-binding domain superfamily/Winged helix DNA-binding domain"/>
    <property type="match status" value="1"/>
</dbReference>
<evidence type="ECO:0000256" key="1">
    <source>
        <dbReference type="ARBA" id="ARBA00011344"/>
    </source>
</evidence>
<proteinExistence type="predicted"/>
<dbReference type="Gene3D" id="3.10.450.50">
    <property type="match status" value="1"/>
</dbReference>